<keyword evidence="4" id="KW-1185">Reference proteome</keyword>
<organism evidence="3 4">
    <name type="scientific">Peteryoungia aggregata LMG 23059</name>
    <dbReference type="NCBI Taxonomy" id="1368425"/>
    <lineage>
        <taxon>Bacteria</taxon>
        <taxon>Pseudomonadati</taxon>
        <taxon>Pseudomonadota</taxon>
        <taxon>Alphaproteobacteria</taxon>
        <taxon>Hyphomicrobiales</taxon>
        <taxon>Rhizobiaceae</taxon>
        <taxon>Peteryoungia</taxon>
    </lineage>
</organism>
<evidence type="ECO:0000313" key="3">
    <source>
        <dbReference type="EMBL" id="MDQ0419574.1"/>
    </source>
</evidence>
<evidence type="ECO:0000313" key="4">
    <source>
        <dbReference type="Proteomes" id="UP001238496"/>
    </source>
</evidence>
<reference evidence="3 4" key="1">
    <citation type="submission" date="2023-07" db="EMBL/GenBank/DDBJ databases">
        <title>Genomic Encyclopedia of Type Strains, Phase IV (KMG-IV): sequencing the most valuable type-strain genomes for metagenomic binning, comparative biology and taxonomic classification.</title>
        <authorList>
            <person name="Goeker M."/>
        </authorList>
    </citation>
    <scope>NUCLEOTIDE SEQUENCE [LARGE SCALE GENOMIC DNA]</scope>
    <source>
        <strain evidence="3 4">DSM 1111</strain>
    </source>
</reference>
<proteinExistence type="predicted"/>
<dbReference type="InterPro" id="IPR002559">
    <property type="entry name" value="Transposase_11"/>
</dbReference>
<comment type="caution">
    <text evidence="3">The sequence shown here is derived from an EMBL/GenBank/DDBJ whole genome shotgun (WGS) entry which is preliminary data.</text>
</comment>
<accession>A0ABU0G3P0</accession>
<feature type="domain" description="Transposase IS4-like" evidence="2">
    <location>
        <begin position="5"/>
        <end position="104"/>
    </location>
</feature>
<dbReference type="Proteomes" id="UP001238496">
    <property type="component" value="Unassembled WGS sequence"/>
</dbReference>
<feature type="region of interest" description="Disordered" evidence="1">
    <location>
        <begin position="98"/>
        <end position="119"/>
    </location>
</feature>
<gene>
    <name evidence="3" type="ORF">J2045_000584</name>
</gene>
<dbReference type="Pfam" id="PF01609">
    <property type="entry name" value="DDE_Tnp_1"/>
    <property type="match status" value="1"/>
</dbReference>
<sequence length="119" mass="12926">MAPGQWLDEKHGAKSRHGWQKLRLAVDADSGEIIVDFPTDLETGDVSQQEPLLDQVDDEIDQLTADGAHGGYPSYDAARSHSEGSRVVIPPNSYAVERPSAQASFQRDDHIADSRSIAG</sequence>
<evidence type="ECO:0000259" key="2">
    <source>
        <dbReference type="Pfam" id="PF01609"/>
    </source>
</evidence>
<protein>
    <recommendedName>
        <fullName evidence="2">Transposase IS4-like domain-containing protein</fullName>
    </recommendedName>
</protein>
<dbReference type="EMBL" id="JAUSUW010000001">
    <property type="protein sequence ID" value="MDQ0419574.1"/>
    <property type="molecule type" value="Genomic_DNA"/>
</dbReference>
<evidence type="ECO:0000256" key="1">
    <source>
        <dbReference type="SAM" id="MobiDB-lite"/>
    </source>
</evidence>
<name>A0ABU0G3P0_9HYPH</name>